<comment type="caution">
    <text evidence="2">The sequence shown here is derived from an EMBL/GenBank/DDBJ whole genome shotgun (WGS) entry which is preliminary data.</text>
</comment>
<feature type="region of interest" description="Disordered" evidence="1">
    <location>
        <begin position="1"/>
        <end position="26"/>
    </location>
</feature>
<proteinExistence type="predicted"/>
<evidence type="ECO:0000313" key="2">
    <source>
        <dbReference type="EMBL" id="RKQ17722.1"/>
    </source>
</evidence>
<protein>
    <submittedName>
        <fullName evidence="2">Uncharacterized protein</fullName>
    </submittedName>
</protein>
<reference evidence="2 3" key="1">
    <citation type="journal article" date="2016" name="Antonie Van Leeuwenhoek">
        <title>Lysinibacillus endophyticus sp. nov., an indole-3-acetic acid producing endophytic bacterium isolated from corn root (Zea mays cv. Xinken-5).</title>
        <authorList>
            <person name="Yu J."/>
            <person name="Guan X."/>
            <person name="Liu C."/>
            <person name="Xiang W."/>
            <person name="Yu Z."/>
            <person name="Liu X."/>
            <person name="Wang G."/>
        </authorList>
    </citation>
    <scope>NUCLEOTIDE SEQUENCE [LARGE SCALE GENOMIC DNA]</scope>
    <source>
        <strain evidence="2 3">DSM 100506</strain>
    </source>
</reference>
<evidence type="ECO:0000256" key="1">
    <source>
        <dbReference type="SAM" id="MobiDB-lite"/>
    </source>
</evidence>
<name>A0A494Z5X0_9BACL</name>
<dbReference type="AlphaFoldDB" id="A0A494Z5X0"/>
<evidence type="ECO:0000313" key="3">
    <source>
        <dbReference type="Proteomes" id="UP000272238"/>
    </source>
</evidence>
<dbReference type="EMBL" id="RBZN01000013">
    <property type="protein sequence ID" value="RKQ17722.1"/>
    <property type="molecule type" value="Genomic_DNA"/>
</dbReference>
<organism evidence="2 3">
    <name type="scientific">Ureibacillus endophyticus</name>
    <dbReference type="NCBI Taxonomy" id="1978490"/>
    <lineage>
        <taxon>Bacteria</taxon>
        <taxon>Bacillati</taxon>
        <taxon>Bacillota</taxon>
        <taxon>Bacilli</taxon>
        <taxon>Bacillales</taxon>
        <taxon>Caryophanaceae</taxon>
        <taxon>Ureibacillus</taxon>
    </lineage>
</organism>
<gene>
    <name evidence="2" type="ORF">D8M03_07420</name>
</gene>
<accession>A0A494Z5X0</accession>
<sequence>MKRRESLAAGTGQPRKAENARPAPTTTGGIVKRALFALEGDSEVVEELAFVAGHQKSGGVWFRV</sequence>
<keyword evidence="3" id="KW-1185">Reference proteome</keyword>
<dbReference type="Proteomes" id="UP000272238">
    <property type="component" value="Unassembled WGS sequence"/>
</dbReference>